<dbReference type="PANTHER" id="PTHR10655:SF17">
    <property type="entry name" value="LYSOPHOSPHOLIPASE-LIKE PROTEIN 1"/>
    <property type="match status" value="1"/>
</dbReference>
<dbReference type="CTD" id="127018"/>
<name>Q5CZM6_DANRE</name>
<reference evidence="7" key="3">
    <citation type="journal article" date="2015" name="Nat. Commun.">
        <title>RFX transcription factors are essential for hearing in mice.</title>
        <authorList>
            <person name="Elkon R."/>
            <person name="Milon B."/>
            <person name="Morrison L."/>
            <person name="Shah M."/>
            <person name="Vijayakumar S."/>
            <person name="Racherla M."/>
            <person name="Leitch C.C."/>
            <person name="Silipino L."/>
            <person name="Hadi S."/>
            <person name="Weiss-Gayet M."/>
            <person name="Barras E."/>
            <person name="Schmid C.D."/>
            <person name="Ait-Lounis A."/>
            <person name="Barnes A."/>
            <person name="Song Y."/>
            <person name="Eisenman D.J."/>
            <person name="Eliyahu E."/>
            <person name="Frolenkov G.I."/>
            <person name="Strome S.E."/>
            <person name="Durand B."/>
            <person name="Zaghloul N.A."/>
            <person name="Jones S.M."/>
            <person name="Reith W."/>
            <person name="Hertzano R."/>
        </authorList>
    </citation>
    <scope>NUCLEOTIDE SEQUENCE</scope>
    <source>
        <strain evidence="7">Singapore</strain>
    </source>
</reference>
<dbReference type="AlphaFoldDB" id="Q5CZM6"/>
<dbReference type="InterPro" id="IPR003140">
    <property type="entry name" value="PLipase/COase/thioEstase"/>
</dbReference>
<evidence type="ECO:0007829" key="9">
    <source>
        <dbReference type="PeptideAtlas" id="Q5CZM6"/>
    </source>
</evidence>
<dbReference type="PANTHER" id="PTHR10655">
    <property type="entry name" value="LYSOPHOSPHOLIPASE-RELATED"/>
    <property type="match status" value="1"/>
</dbReference>
<dbReference type="ZFIN" id="ZDB-GENE-050306-32">
    <property type="gene designation" value="lyplal1"/>
</dbReference>
<sequence>MAAVKLQKSVVSQAGKHTASVIFLHGSGDTGPGLRSWVLDVLGQNLAFENIRVIYPTASLRPYTPMRGAPSHVWFDRHKISQHCPEHLESIDSMCDHLGDIVQDELRAGIPKHRMVIGGFPMGGAMALHLVCRHHQDIAGIFCLSSFLNKDSAVYQAVENAQRPLPELLQCHGTSDELVFHDWGEKTNTLLKKAGLNASFHSFPDLNHQLCRQELELLRSWILKKLSI</sequence>
<dbReference type="Gene3D" id="3.40.50.1820">
    <property type="entry name" value="alpha/beta hydrolase"/>
    <property type="match status" value="1"/>
</dbReference>
<dbReference type="OrthoDB" id="2418081at2759"/>
<gene>
    <name evidence="7 8" type="primary">lyplal1</name>
    <name evidence="7" type="synonym">si:dkey-275d24.1</name>
    <name evidence="5 7" type="ORF">zgc:110848</name>
</gene>
<dbReference type="InterPro" id="IPR050565">
    <property type="entry name" value="LYPA1-2/EST-like"/>
</dbReference>
<dbReference type="SUPFAM" id="SSF53474">
    <property type="entry name" value="alpha/beta-Hydrolases"/>
    <property type="match status" value="1"/>
</dbReference>
<dbReference type="InterPro" id="IPR029058">
    <property type="entry name" value="AB_hydrolase_fold"/>
</dbReference>
<evidence type="ECO:0000313" key="6">
    <source>
        <dbReference type="Proteomes" id="UP000000437"/>
    </source>
</evidence>
<evidence type="ECO:0000313" key="5">
    <source>
        <dbReference type="EMBL" id="AAH90793.1"/>
    </source>
</evidence>
<evidence type="ECO:0000313" key="8">
    <source>
        <dbReference type="ZFIN" id="ZDB-GENE-050306-32"/>
    </source>
</evidence>
<comment type="similarity">
    <text evidence="1">Belongs to the AB hydrolase superfamily. AB hydrolase 2 family.</text>
</comment>
<evidence type="ECO:0000259" key="4">
    <source>
        <dbReference type="Pfam" id="PF02230"/>
    </source>
</evidence>
<feature type="domain" description="Phospholipase/carboxylesterase/thioesterase" evidence="4">
    <location>
        <begin position="8"/>
        <end position="222"/>
    </location>
</feature>
<evidence type="ECO:0000256" key="1">
    <source>
        <dbReference type="ARBA" id="ARBA00006499"/>
    </source>
</evidence>
<dbReference type="GO" id="GO:0008474">
    <property type="term" value="F:palmitoyl-(protein) hydrolase activity"/>
    <property type="evidence" value="ECO:0007669"/>
    <property type="project" value="UniProtKB-EC"/>
</dbReference>
<keyword evidence="6" id="KW-1185">Reference proteome</keyword>
<accession>Q5CZM6</accession>
<dbReference type="KEGG" id="dre:503751"/>
<reference evidence="7" key="4">
    <citation type="submission" date="2025-04" db="UniProtKB">
        <authorList>
            <consortium name="RefSeq"/>
        </authorList>
    </citation>
    <scope>IDENTIFICATION</scope>
    <source>
        <strain evidence="7">Singapore</strain>
    </source>
</reference>
<reference evidence="6" key="2">
    <citation type="journal article" date="2013" name="Nature">
        <title>The zebrafish reference genome sequence and its relationship to the human genome.</title>
        <authorList>
            <consortium name="Genome Reference Consortium Zebrafish"/>
            <person name="Howe K."/>
            <person name="Clark M.D."/>
            <person name="Torroja C.F."/>
            <person name="Torrance J."/>
            <person name="Berthelot C."/>
            <person name="Muffato M."/>
            <person name="Collins J.E."/>
            <person name="Humphray S."/>
            <person name="McLaren K."/>
            <person name="Matthews L."/>
            <person name="McLaren S."/>
            <person name="Sealy I."/>
            <person name="Caccamo M."/>
            <person name="Churcher C."/>
            <person name="Scott C."/>
            <person name="Barrett J.C."/>
            <person name="Koch R."/>
            <person name="Rauch G.J."/>
            <person name="White S."/>
            <person name="Chow W."/>
            <person name="Kilian B."/>
            <person name="Quintais L.T."/>
            <person name="Guerra-Assuncao J.A."/>
            <person name="Zhou Y."/>
            <person name="Gu Y."/>
            <person name="Yen J."/>
            <person name="Vogel J.H."/>
            <person name="Eyre T."/>
            <person name="Redmond S."/>
            <person name="Banerjee R."/>
            <person name="Chi J."/>
            <person name="Fu B."/>
            <person name="Langley E."/>
            <person name="Maguire S.F."/>
            <person name="Laird G.K."/>
            <person name="Lloyd D."/>
            <person name="Kenyon E."/>
            <person name="Donaldson S."/>
            <person name="Sehra H."/>
            <person name="Almeida-King J."/>
            <person name="Loveland J."/>
            <person name="Trevanion S."/>
            <person name="Jones M."/>
            <person name="Quail M."/>
            <person name="Willey D."/>
            <person name="Hunt A."/>
            <person name="Burton J."/>
            <person name="Sims S."/>
            <person name="McLay K."/>
            <person name="Plumb B."/>
            <person name="Davis J."/>
            <person name="Clee C."/>
            <person name="Oliver K."/>
            <person name="Clark R."/>
            <person name="Riddle C."/>
            <person name="Elliot D."/>
            <person name="Eliott D."/>
            <person name="Threadgold G."/>
            <person name="Harden G."/>
            <person name="Ware D."/>
            <person name="Begum S."/>
            <person name="Mortimore B."/>
            <person name="Mortimer B."/>
            <person name="Kerry G."/>
            <person name="Heath P."/>
            <person name="Phillimore B."/>
            <person name="Tracey A."/>
            <person name="Corby N."/>
            <person name="Dunn M."/>
            <person name="Johnson C."/>
            <person name="Wood J."/>
            <person name="Clark S."/>
            <person name="Pelan S."/>
            <person name="Griffiths G."/>
            <person name="Smith M."/>
            <person name="Glithero R."/>
            <person name="Howden P."/>
            <person name="Barker N."/>
            <person name="Lloyd C."/>
            <person name="Stevens C."/>
            <person name="Harley J."/>
            <person name="Holt K."/>
            <person name="Panagiotidis G."/>
            <person name="Lovell J."/>
            <person name="Beasley H."/>
            <person name="Henderson C."/>
            <person name="Gordon D."/>
            <person name="Auger K."/>
            <person name="Wright D."/>
            <person name="Collins J."/>
            <person name="Raisen C."/>
            <person name="Dyer L."/>
            <person name="Leung K."/>
            <person name="Robertson L."/>
            <person name="Ambridge K."/>
            <person name="Leongamornlert D."/>
            <person name="McGuire S."/>
            <person name="Gilderthorp R."/>
            <person name="Griffiths C."/>
            <person name="Manthravadi D."/>
            <person name="Nichol S."/>
            <person name="Barker G."/>
            <person name="Whitehead S."/>
            <person name="Kay M."/>
            <person name="Brown J."/>
            <person name="Murnane C."/>
            <person name="Gray E."/>
            <person name="Humphries M."/>
            <person name="Sycamore N."/>
            <person name="Barker D."/>
            <person name="Saunders D."/>
            <person name="Wallis J."/>
            <person name="Babbage A."/>
            <person name="Hammond S."/>
            <person name="Mashreghi-Mohammadi M."/>
            <person name="Barr L."/>
            <person name="Martin S."/>
            <person name="Wray P."/>
            <person name="Ellington A."/>
            <person name="Matthews N."/>
            <person name="Ellwood M."/>
            <person name="Woodmansey R."/>
            <person name="Clark G."/>
            <person name="Cooper J."/>
            <person name="Cooper J."/>
            <person name="Tromans A."/>
            <person name="Grafham D."/>
            <person name="Skuce C."/>
            <person name="Pandian R."/>
            <person name="Andrews R."/>
            <person name="Harrison E."/>
            <person name="Kimberley A."/>
            <person name="Garnett J."/>
            <person name="Fosker N."/>
            <person name="Hall R."/>
            <person name="Garner P."/>
            <person name="Kelly D."/>
            <person name="Bird C."/>
            <person name="Palmer S."/>
            <person name="Gehring I."/>
            <person name="Berger A."/>
            <person name="Dooley C.M."/>
            <person name="Ersan-Urun Z."/>
            <person name="Eser C."/>
            <person name="Geiger H."/>
            <person name="Geisler M."/>
            <person name="Karotki L."/>
            <person name="Kirn A."/>
            <person name="Konantz J."/>
            <person name="Konantz M."/>
            <person name="Oberlander M."/>
            <person name="Rudolph-Geiger S."/>
            <person name="Teucke M."/>
            <person name="Lanz C."/>
            <person name="Raddatz G."/>
            <person name="Osoegawa K."/>
            <person name="Zhu B."/>
            <person name="Rapp A."/>
            <person name="Widaa S."/>
            <person name="Langford C."/>
            <person name="Yang F."/>
            <person name="Schuster S.C."/>
            <person name="Carter N.P."/>
            <person name="Harrow J."/>
            <person name="Ning Z."/>
            <person name="Herrero J."/>
            <person name="Searle S.M."/>
            <person name="Enright A."/>
            <person name="Geisler R."/>
            <person name="Plasterk R.H."/>
            <person name="Lee C."/>
            <person name="Westerfield M."/>
            <person name="de Jong P.J."/>
            <person name="Zon L.I."/>
            <person name="Postlethwait J.H."/>
            <person name="Nusslein-Volhard C."/>
            <person name="Hubbard T.J."/>
            <person name="Roest Crollius H."/>
            <person name="Rogers J."/>
            <person name="Stemple D.L."/>
        </authorList>
    </citation>
    <scope>NUCLEOTIDE SEQUENCE [LARGE SCALE GENOMIC DNA]</scope>
</reference>
<dbReference type="GeneID" id="503751"/>
<dbReference type="Proteomes" id="UP000000437">
    <property type="component" value="Chromosome 16"/>
</dbReference>
<dbReference type="PhylomeDB" id="Q5CZM6"/>
<reference evidence="5" key="1">
    <citation type="submission" date="2005-02" db="EMBL/GenBank/DDBJ databases">
        <authorList>
            <consortium name="NIH - Zebrafish Gene Collection (ZGC) project"/>
        </authorList>
    </citation>
    <scope>NUCLEOTIDE SEQUENCE [LARGE SCALE MRNA]</scope>
    <source>
        <strain evidence="5">Singapore local strain</strain>
        <tissue evidence="5">Embryo</tissue>
    </source>
</reference>
<protein>
    <recommendedName>
        <fullName evidence="2">palmitoyl-protein hydrolase</fullName>
        <ecNumber evidence="2">3.1.2.22</ecNumber>
    </recommendedName>
</protein>
<dbReference type="Pfam" id="PF02230">
    <property type="entry name" value="Abhydrolase_2"/>
    <property type="match status" value="1"/>
</dbReference>
<dbReference type="EMBL" id="BC090793">
    <property type="protein sequence ID" value="AAH90793.1"/>
    <property type="molecule type" value="mRNA"/>
</dbReference>
<dbReference type="EC" id="3.1.2.22" evidence="2"/>
<evidence type="ECO:0000256" key="3">
    <source>
        <dbReference type="ARBA" id="ARBA00022801"/>
    </source>
</evidence>
<dbReference type="RefSeq" id="NP_001013347.1">
    <property type="nucleotide sequence ID" value="NM_001013329.1"/>
</dbReference>
<dbReference type="ESTHER" id="danre-q5czm6">
    <property type="family name" value="LYsophospholipase_carboxylesterase"/>
</dbReference>
<keyword evidence="3" id="KW-0378">Hydrolase</keyword>
<evidence type="ECO:0000256" key="2">
    <source>
        <dbReference type="ARBA" id="ARBA00012423"/>
    </source>
</evidence>
<proteinExistence type="evidence at protein level"/>
<organism evidence="5">
    <name type="scientific">Danio rerio</name>
    <name type="common">Zebrafish</name>
    <name type="synonym">Brachydanio rerio</name>
    <dbReference type="NCBI Taxonomy" id="7955"/>
    <lineage>
        <taxon>Eukaryota</taxon>
        <taxon>Metazoa</taxon>
        <taxon>Chordata</taxon>
        <taxon>Craniata</taxon>
        <taxon>Vertebrata</taxon>
        <taxon>Euteleostomi</taxon>
        <taxon>Actinopterygii</taxon>
        <taxon>Neopterygii</taxon>
        <taxon>Teleostei</taxon>
        <taxon>Ostariophysi</taxon>
        <taxon>Cypriniformes</taxon>
        <taxon>Danionidae</taxon>
        <taxon>Danioninae</taxon>
        <taxon>Danio</taxon>
    </lineage>
</organism>
<dbReference type="AGR" id="ZFIN:ZDB-GENE-050306-32"/>
<evidence type="ECO:0000313" key="7">
    <source>
        <dbReference type="RefSeq" id="NP_001013347.1"/>
    </source>
</evidence>
<keyword evidence="9" id="KW-1267">Proteomics identification</keyword>